<gene>
    <name evidence="1" type="ORF">MILVUS5_LOCUS40721</name>
</gene>
<dbReference type="EMBL" id="CASHSV030000823">
    <property type="protein sequence ID" value="CAJ2678434.1"/>
    <property type="molecule type" value="Genomic_DNA"/>
</dbReference>
<keyword evidence="2" id="KW-1185">Reference proteome</keyword>
<evidence type="ECO:0000313" key="1">
    <source>
        <dbReference type="EMBL" id="CAJ2678434.1"/>
    </source>
</evidence>
<protein>
    <submittedName>
        <fullName evidence="1">Uncharacterized protein</fullName>
    </submittedName>
</protein>
<name>A0ACB0MCA9_TRIPR</name>
<sequence>MSQDRNHSSAQTHRPTNNNNNSFSAFLLRKLRDNLAGILTLRSIFLLVFFSPLIIFSSPIWVPADDTEAREAFKLWCRVFRRKYLSSREEELRFKYFKDSLVREVDSSKLRYADNLLQYADRSEQEFNDLGDTIYCSMPLEKLITILREG</sequence>
<comment type="caution">
    <text evidence="1">The sequence shown here is derived from an EMBL/GenBank/DDBJ whole genome shotgun (WGS) entry which is preliminary data.</text>
</comment>
<dbReference type="Proteomes" id="UP001177021">
    <property type="component" value="Unassembled WGS sequence"/>
</dbReference>
<organism evidence="1 2">
    <name type="scientific">Trifolium pratense</name>
    <name type="common">Red clover</name>
    <dbReference type="NCBI Taxonomy" id="57577"/>
    <lineage>
        <taxon>Eukaryota</taxon>
        <taxon>Viridiplantae</taxon>
        <taxon>Streptophyta</taxon>
        <taxon>Embryophyta</taxon>
        <taxon>Tracheophyta</taxon>
        <taxon>Spermatophyta</taxon>
        <taxon>Magnoliopsida</taxon>
        <taxon>eudicotyledons</taxon>
        <taxon>Gunneridae</taxon>
        <taxon>Pentapetalae</taxon>
        <taxon>rosids</taxon>
        <taxon>fabids</taxon>
        <taxon>Fabales</taxon>
        <taxon>Fabaceae</taxon>
        <taxon>Papilionoideae</taxon>
        <taxon>50 kb inversion clade</taxon>
        <taxon>NPAAA clade</taxon>
        <taxon>Hologalegina</taxon>
        <taxon>IRL clade</taxon>
        <taxon>Trifolieae</taxon>
        <taxon>Trifolium</taxon>
    </lineage>
</organism>
<accession>A0ACB0MCA9</accession>
<reference evidence="1" key="1">
    <citation type="submission" date="2023-10" db="EMBL/GenBank/DDBJ databases">
        <authorList>
            <person name="Rodriguez Cubillos JULIANA M."/>
            <person name="De Vega J."/>
        </authorList>
    </citation>
    <scope>NUCLEOTIDE SEQUENCE</scope>
</reference>
<evidence type="ECO:0000313" key="2">
    <source>
        <dbReference type="Proteomes" id="UP001177021"/>
    </source>
</evidence>
<proteinExistence type="predicted"/>